<keyword evidence="2" id="KW-1133">Transmembrane helix</keyword>
<proteinExistence type="predicted"/>
<dbReference type="eggNOG" id="ENOG5032VIG">
    <property type="taxonomic scope" value="Bacteria"/>
</dbReference>
<dbReference type="KEGG" id="fae:FAES_4623"/>
<organism evidence="3 4">
    <name type="scientific">Fibrella aestuarina BUZ 2</name>
    <dbReference type="NCBI Taxonomy" id="1166018"/>
    <lineage>
        <taxon>Bacteria</taxon>
        <taxon>Pseudomonadati</taxon>
        <taxon>Bacteroidota</taxon>
        <taxon>Cytophagia</taxon>
        <taxon>Cytophagales</taxon>
        <taxon>Spirosomataceae</taxon>
        <taxon>Fibrella</taxon>
    </lineage>
</organism>
<name>I0KER9_9BACT</name>
<gene>
    <name evidence="3" type="ORF">FAES_4623</name>
</gene>
<reference evidence="3 4" key="1">
    <citation type="journal article" date="2012" name="J. Bacteriol.">
        <title>Genome Sequence of Fibrella aestuarina BUZ 2T, a Filamentous Marine Bacterium.</title>
        <authorList>
            <person name="Filippini M."/>
            <person name="Qi W."/>
            <person name="Blom J."/>
            <person name="Goesmann A."/>
            <person name="Smits T.H."/>
            <person name="Bagheri H.C."/>
        </authorList>
    </citation>
    <scope>NUCLEOTIDE SEQUENCE [LARGE SCALE GENOMIC DNA]</scope>
    <source>
        <strain evidence="4">BUZ 2T</strain>
    </source>
</reference>
<evidence type="ECO:0000256" key="1">
    <source>
        <dbReference type="SAM" id="MobiDB-lite"/>
    </source>
</evidence>
<keyword evidence="2" id="KW-0812">Transmembrane</keyword>
<dbReference type="HOGENOM" id="CLU_1561915_0_0_10"/>
<sequence length="158" mass="17793">MTDGLLEAYLLGVLSEAEREEARQLFATDPDVMAQLDELELAMEAHFLESAVPPPPSVGLALQERLFGSELKKWEPETTQAPPPPEPEPSRSPYIDVEVSDTYLRVHKYWRAAFIAVFVLSKIFLVFGLYQYFKANSLEQEILRLKASQQTVAPSKAP</sequence>
<evidence type="ECO:0000313" key="4">
    <source>
        <dbReference type="Proteomes" id="UP000011058"/>
    </source>
</evidence>
<feature type="region of interest" description="Disordered" evidence="1">
    <location>
        <begin position="73"/>
        <end position="93"/>
    </location>
</feature>
<dbReference type="PATRIC" id="fig|1166018.3.peg.1590"/>
<evidence type="ECO:0000313" key="3">
    <source>
        <dbReference type="EMBL" id="CCH02622.1"/>
    </source>
</evidence>
<dbReference type="EMBL" id="HE796683">
    <property type="protein sequence ID" value="CCH02622.1"/>
    <property type="molecule type" value="Genomic_DNA"/>
</dbReference>
<evidence type="ECO:0000256" key="2">
    <source>
        <dbReference type="SAM" id="Phobius"/>
    </source>
</evidence>
<keyword evidence="4" id="KW-1185">Reference proteome</keyword>
<dbReference type="AlphaFoldDB" id="I0KER9"/>
<accession>I0KER9</accession>
<protein>
    <submittedName>
        <fullName evidence="3">Uncharacterized protein</fullName>
    </submittedName>
</protein>
<feature type="transmembrane region" description="Helical" evidence="2">
    <location>
        <begin position="112"/>
        <end position="133"/>
    </location>
</feature>
<dbReference type="Proteomes" id="UP000011058">
    <property type="component" value="Chromosome"/>
</dbReference>
<keyword evidence="2" id="KW-0472">Membrane</keyword>